<dbReference type="EMBL" id="JBHTMB010000028">
    <property type="protein sequence ID" value="MFD1232630.1"/>
    <property type="molecule type" value="Genomic_DNA"/>
</dbReference>
<proteinExistence type="predicted"/>
<feature type="transmembrane region" description="Helical" evidence="2">
    <location>
        <begin position="137"/>
        <end position="158"/>
    </location>
</feature>
<feature type="domain" description="DUF1206" evidence="3">
    <location>
        <begin position="56"/>
        <end position="122"/>
    </location>
</feature>
<keyword evidence="2" id="KW-0472">Membrane</keyword>
<protein>
    <submittedName>
        <fullName evidence="4">DUF1206 domain-containing protein</fullName>
    </submittedName>
</protein>
<feature type="transmembrane region" description="Helical" evidence="2">
    <location>
        <begin position="272"/>
        <end position="290"/>
    </location>
</feature>
<dbReference type="Pfam" id="PF06724">
    <property type="entry name" value="DUF1206"/>
    <property type="match status" value="3"/>
</dbReference>
<keyword evidence="5" id="KW-1185">Reference proteome</keyword>
<evidence type="ECO:0000313" key="4">
    <source>
        <dbReference type="EMBL" id="MFD1232630.1"/>
    </source>
</evidence>
<feature type="region of interest" description="Disordered" evidence="1">
    <location>
        <begin position="1"/>
        <end position="41"/>
    </location>
</feature>
<evidence type="ECO:0000256" key="2">
    <source>
        <dbReference type="SAM" id="Phobius"/>
    </source>
</evidence>
<organism evidence="4 5">
    <name type="scientific">Pseudonocardia benzenivorans</name>
    <dbReference type="NCBI Taxonomy" id="228005"/>
    <lineage>
        <taxon>Bacteria</taxon>
        <taxon>Bacillati</taxon>
        <taxon>Actinomycetota</taxon>
        <taxon>Actinomycetes</taxon>
        <taxon>Pseudonocardiales</taxon>
        <taxon>Pseudonocardiaceae</taxon>
        <taxon>Pseudonocardia</taxon>
    </lineage>
</organism>
<dbReference type="InterPro" id="IPR009597">
    <property type="entry name" value="DUF1206"/>
</dbReference>
<name>A0ABW3VD35_9PSEU</name>
<evidence type="ECO:0000256" key="1">
    <source>
        <dbReference type="SAM" id="MobiDB-lite"/>
    </source>
</evidence>
<feature type="domain" description="DUF1206" evidence="3">
    <location>
        <begin position="141"/>
        <end position="200"/>
    </location>
</feature>
<feature type="compositionally biased region" description="Low complexity" evidence="1">
    <location>
        <begin position="24"/>
        <end position="39"/>
    </location>
</feature>
<feature type="transmembrane region" description="Helical" evidence="2">
    <location>
        <begin position="58"/>
        <end position="77"/>
    </location>
</feature>
<gene>
    <name evidence="4" type="ORF">ACFQ34_04985</name>
</gene>
<feature type="transmembrane region" description="Helical" evidence="2">
    <location>
        <begin position="219"/>
        <end position="241"/>
    </location>
</feature>
<sequence length="297" mass="30266">MPDDVLYRPSDDPDTVATDTHPVDAAGPDTAGPDTGAADTAEDVATSKPVRVLGRIGLVAYGAVNLVIASLAVQVAFGDRERADKTGALATVAETGVGRVALWLAVAGLAALTLWTLAEVVFGHRGPSVGRRVLRGAIDLAEAGIFATLAVSAAKIAAGGSSQGSVLSTVLRWPGGQWLVGAAGVGVAVLAGFAVWRGLRGGFRRDLDLSRCGPRLGRLGVLAGHVGWVALGLAYLTAGVLTVRTAVRYDPAQPVGLDAGVQTLGAQPYGPALLLALAAGLAVFGLYCLFDARCRKR</sequence>
<accession>A0ABW3VD35</accession>
<dbReference type="Proteomes" id="UP001597182">
    <property type="component" value="Unassembled WGS sequence"/>
</dbReference>
<comment type="caution">
    <text evidence="4">The sequence shown here is derived from an EMBL/GenBank/DDBJ whole genome shotgun (WGS) entry which is preliminary data.</text>
</comment>
<feature type="compositionally biased region" description="Basic and acidic residues" evidence="1">
    <location>
        <begin position="1"/>
        <end position="11"/>
    </location>
</feature>
<keyword evidence="2" id="KW-0812">Transmembrane</keyword>
<feature type="transmembrane region" description="Helical" evidence="2">
    <location>
        <begin position="178"/>
        <end position="199"/>
    </location>
</feature>
<evidence type="ECO:0000313" key="5">
    <source>
        <dbReference type="Proteomes" id="UP001597182"/>
    </source>
</evidence>
<evidence type="ECO:0000259" key="3">
    <source>
        <dbReference type="Pfam" id="PF06724"/>
    </source>
</evidence>
<reference evidence="5" key="1">
    <citation type="journal article" date="2019" name="Int. J. Syst. Evol. Microbiol.">
        <title>The Global Catalogue of Microorganisms (GCM) 10K type strain sequencing project: providing services to taxonomists for standard genome sequencing and annotation.</title>
        <authorList>
            <consortium name="The Broad Institute Genomics Platform"/>
            <consortium name="The Broad Institute Genome Sequencing Center for Infectious Disease"/>
            <person name="Wu L."/>
            <person name="Ma J."/>
        </authorList>
    </citation>
    <scope>NUCLEOTIDE SEQUENCE [LARGE SCALE GENOMIC DNA]</scope>
    <source>
        <strain evidence="5">CCUG 49018</strain>
    </source>
</reference>
<dbReference type="RefSeq" id="WP_013673943.1">
    <property type="nucleotide sequence ID" value="NZ_BAABKS010000008.1"/>
</dbReference>
<feature type="transmembrane region" description="Helical" evidence="2">
    <location>
        <begin position="97"/>
        <end position="117"/>
    </location>
</feature>
<feature type="domain" description="DUF1206" evidence="3">
    <location>
        <begin position="226"/>
        <end position="294"/>
    </location>
</feature>
<keyword evidence="2" id="KW-1133">Transmembrane helix</keyword>